<protein>
    <submittedName>
        <fullName evidence="2">Uncharacterized protein</fullName>
    </submittedName>
</protein>
<name>A0A6U3RBC7_9STRA</name>
<dbReference type="AlphaFoldDB" id="A0A6U3RBC7"/>
<gene>
    <name evidence="2" type="ORF">DBRI1063_LOCUS10526</name>
</gene>
<proteinExistence type="predicted"/>
<accession>A0A6U3RBC7</accession>
<feature type="compositionally biased region" description="Pro residues" evidence="1">
    <location>
        <begin position="48"/>
        <end position="61"/>
    </location>
</feature>
<feature type="region of interest" description="Disordered" evidence="1">
    <location>
        <begin position="40"/>
        <end position="61"/>
    </location>
</feature>
<reference evidence="2" key="1">
    <citation type="submission" date="2021-01" db="EMBL/GenBank/DDBJ databases">
        <authorList>
            <person name="Corre E."/>
            <person name="Pelletier E."/>
            <person name="Niang G."/>
            <person name="Scheremetjew M."/>
            <person name="Finn R."/>
            <person name="Kale V."/>
            <person name="Holt S."/>
            <person name="Cochrane G."/>
            <person name="Meng A."/>
            <person name="Brown T."/>
            <person name="Cohen L."/>
        </authorList>
    </citation>
    <scope>NUCLEOTIDE SEQUENCE</scope>
    <source>
        <strain evidence="2">Pop2</strain>
    </source>
</reference>
<organism evidence="2">
    <name type="scientific">Ditylum brightwellii</name>
    <dbReference type="NCBI Taxonomy" id="49249"/>
    <lineage>
        <taxon>Eukaryota</taxon>
        <taxon>Sar</taxon>
        <taxon>Stramenopiles</taxon>
        <taxon>Ochrophyta</taxon>
        <taxon>Bacillariophyta</taxon>
        <taxon>Mediophyceae</taxon>
        <taxon>Lithodesmiophycidae</taxon>
        <taxon>Lithodesmiales</taxon>
        <taxon>Lithodesmiaceae</taxon>
        <taxon>Ditylum</taxon>
    </lineage>
</organism>
<evidence type="ECO:0000256" key="1">
    <source>
        <dbReference type="SAM" id="MobiDB-lite"/>
    </source>
</evidence>
<dbReference type="EMBL" id="HBGN01016376">
    <property type="protein sequence ID" value="CAD9328991.1"/>
    <property type="molecule type" value="Transcribed_RNA"/>
</dbReference>
<sequence>MMIQRKQSIMVAIATIAALLIAPVTSFNINLSAKAKSNVGGKRDLLPTPDPTNPERYLPPPSLSPSINKSFYSLPETLVRAGPVSLLTRVTSPDKYEQSILRYMYESQTTDVTTAQGNMDAFFRAPDVWAEQKMLEQRGDREVYDYGKGPTFDRIVLATVWGSFVSGLIGRVLWQLVHGNRNLF</sequence>
<evidence type="ECO:0000313" key="2">
    <source>
        <dbReference type="EMBL" id="CAD9328991.1"/>
    </source>
</evidence>